<dbReference type="InterPro" id="IPR005400">
    <property type="entry name" value="K_chnl_volt-dep_bsu_KCNAB1"/>
</dbReference>
<evidence type="ECO:0000256" key="3">
    <source>
        <dbReference type="ARBA" id="ARBA00006515"/>
    </source>
</evidence>
<dbReference type="SUPFAM" id="SSF51430">
    <property type="entry name" value="NAD(P)-linked oxidoreductase"/>
    <property type="match status" value="1"/>
</dbReference>
<comment type="similarity">
    <text evidence="3">Belongs to the shaker potassium channel beta subunit family.</text>
</comment>
<evidence type="ECO:0000313" key="19">
    <source>
        <dbReference type="EMBL" id="CAB3257998.1"/>
    </source>
</evidence>
<evidence type="ECO:0000256" key="11">
    <source>
        <dbReference type="ARBA" id="ARBA00023002"/>
    </source>
</evidence>
<dbReference type="PANTHER" id="PTHR43150:SF2">
    <property type="entry name" value="HYPERKINETIC, ISOFORM M"/>
    <property type="match status" value="1"/>
</dbReference>
<evidence type="ECO:0000256" key="5">
    <source>
        <dbReference type="ARBA" id="ARBA00022448"/>
    </source>
</evidence>
<dbReference type="GO" id="GO:0005249">
    <property type="term" value="F:voltage-gated potassium channel activity"/>
    <property type="evidence" value="ECO:0007669"/>
    <property type="project" value="InterPro"/>
</dbReference>
<evidence type="ECO:0000256" key="15">
    <source>
        <dbReference type="ARBA" id="ARBA00032588"/>
    </source>
</evidence>
<keyword evidence="8" id="KW-0633">Potassium transport</keyword>
<evidence type="ECO:0000256" key="6">
    <source>
        <dbReference type="ARBA" id="ARBA00022475"/>
    </source>
</evidence>
<evidence type="ECO:0000256" key="7">
    <source>
        <dbReference type="ARBA" id="ARBA00022490"/>
    </source>
</evidence>
<dbReference type="GO" id="GO:0044325">
    <property type="term" value="F:transmembrane transporter binding"/>
    <property type="evidence" value="ECO:0007669"/>
    <property type="project" value="TreeGrafter"/>
</dbReference>
<keyword evidence="6" id="KW-1003">Cell membrane</keyword>
<evidence type="ECO:0000256" key="13">
    <source>
        <dbReference type="ARBA" id="ARBA00023136"/>
    </source>
</evidence>
<keyword evidence="5" id="KW-0813">Transport</keyword>
<keyword evidence="7" id="KW-0963">Cytoplasm</keyword>
<evidence type="ECO:0000256" key="1">
    <source>
        <dbReference type="ARBA" id="ARBA00004413"/>
    </source>
</evidence>
<proteinExistence type="evidence at transcript level"/>
<keyword evidence="13" id="KW-0472">Membrane</keyword>
<dbReference type="InterPro" id="IPR005983">
    <property type="entry name" value="K_chnl_volt-dep_bsu_KCNAB"/>
</dbReference>
<dbReference type="EMBL" id="LR786126">
    <property type="protein sequence ID" value="CAB3257998.1"/>
    <property type="molecule type" value="mRNA"/>
</dbReference>
<dbReference type="GO" id="GO:0016491">
    <property type="term" value="F:oxidoreductase activity"/>
    <property type="evidence" value="ECO:0007669"/>
    <property type="project" value="UniProtKB-KW"/>
</dbReference>
<gene>
    <name evidence="19" type="primary">Kcnab2-002</name>
</gene>
<keyword evidence="10" id="KW-0630">Potassium</keyword>
<dbReference type="InterPro" id="IPR023210">
    <property type="entry name" value="NADP_OxRdtase_dom"/>
</dbReference>
<comment type="catalytic activity">
    <reaction evidence="16">
        <text>a secondary alcohol + NADP(+) = a ketone + NADPH + H(+)</text>
        <dbReference type="Rhea" id="RHEA:19257"/>
        <dbReference type="ChEBI" id="CHEBI:15378"/>
        <dbReference type="ChEBI" id="CHEBI:17087"/>
        <dbReference type="ChEBI" id="CHEBI:35681"/>
        <dbReference type="ChEBI" id="CHEBI:57783"/>
        <dbReference type="ChEBI" id="CHEBI:58349"/>
    </reaction>
    <physiologicalReaction direction="right-to-left" evidence="16">
        <dbReference type="Rhea" id="RHEA:19259"/>
    </physiologicalReaction>
</comment>
<keyword evidence="9" id="KW-0521">NADP</keyword>
<dbReference type="GO" id="GO:1901379">
    <property type="term" value="P:regulation of potassium ion transmembrane transport"/>
    <property type="evidence" value="ECO:0007669"/>
    <property type="project" value="TreeGrafter"/>
</dbReference>
<dbReference type="PRINTS" id="PR01578">
    <property type="entry name" value="KCNAB1CHANEL"/>
</dbReference>
<evidence type="ECO:0000256" key="9">
    <source>
        <dbReference type="ARBA" id="ARBA00022857"/>
    </source>
</evidence>
<evidence type="ECO:0000256" key="16">
    <source>
        <dbReference type="ARBA" id="ARBA00047998"/>
    </source>
</evidence>
<comment type="catalytic activity">
    <reaction evidence="17">
        <text>a primary alcohol + NADP(+) = an aldehyde + NADPH + H(+)</text>
        <dbReference type="Rhea" id="RHEA:15937"/>
        <dbReference type="ChEBI" id="CHEBI:15378"/>
        <dbReference type="ChEBI" id="CHEBI:15734"/>
        <dbReference type="ChEBI" id="CHEBI:17478"/>
        <dbReference type="ChEBI" id="CHEBI:57783"/>
        <dbReference type="ChEBI" id="CHEBI:58349"/>
    </reaction>
    <physiologicalReaction direction="right-to-left" evidence="17">
        <dbReference type="Rhea" id="RHEA:15939"/>
    </physiologicalReaction>
</comment>
<dbReference type="AlphaFoldDB" id="A0A6F9DG78"/>
<sequence length="320" mass="36128">MLYRKLGNSGLKVSCIGLGTWATFGNQITDEVAEELVSIAYENGVNFFDTAEVYSGGKAEVILGNILKKKKWRRSTYIISTKLFWGGRTETERGLSRKHIIEGLNASLQRLQLSYVDIVFANRSDPDTPMEEIVRAFNYLIEQGKAFYWGTSRWNPTEIMEAHSVARQLHLIPPIVEQTEYNFFQREMIEEQLPSLQRSIGISALSWSPLACGLISGKYAQGIPPYSRAELKGFDWLKEKILSEDGRRQQARLKEIEIIADRLGCSISQLAIAWCLRYDINCGVLIGASSTEQMYENLKAINFISAVVDPLVSKEIDSVL</sequence>
<feature type="domain" description="NADP-dependent oxidoreductase" evidence="18">
    <location>
        <begin position="16"/>
        <end position="303"/>
    </location>
</feature>
<name>A0A6F9DG78_9ASCI</name>
<dbReference type="PRINTS" id="PR01577">
    <property type="entry name" value="KCNABCHANNEL"/>
</dbReference>
<comment type="subcellular location">
    <subcellularLocation>
        <location evidence="1">Cell membrane</location>
        <topology evidence="1">Peripheral membrane protein</topology>
        <orientation evidence="1">Cytoplasmic side</orientation>
    </subcellularLocation>
    <subcellularLocation>
        <location evidence="2">Cytoplasm</location>
    </subcellularLocation>
</comment>
<dbReference type="InterPro" id="IPR036812">
    <property type="entry name" value="NAD(P)_OxRdtase_dom_sf"/>
</dbReference>
<accession>A0A6F9DG78</accession>
<dbReference type="Gene3D" id="3.20.20.100">
    <property type="entry name" value="NADP-dependent oxidoreductase domain"/>
    <property type="match status" value="1"/>
</dbReference>
<protein>
    <recommendedName>
        <fullName evidence="4">Voltage-gated potassium channel subunit beta-1</fullName>
    </recommendedName>
    <alternativeName>
        <fullName evidence="14">K(+) channel subunit beta-1</fullName>
    </alternativeName>
    <alternativeName>
        <fullName evidence="15">Kv-beta-1</fullName>
    </alternativeName>
</protein>
<dbReference type="GO" id="GO:0008076">
    <property type="term" value="C:voltage-gated potassium channel complex"/>
    <property type="evidence" value="ECO:0007669"/>
    <property type="project" value="TreeGrafter"/>
</dbReference>
<evidence type="ECO:0000256" key="4">
    <source>
        <dbReference type="ARBA" id="ARBA00013314"/>
    </source>
</evidence>
<keyword evidence="19" id="KW-0407">Ion channel</keyword>
<evidence type="ECO:0000256" key="8">
    <source>
        <dbReference type="ARBA" id="ARBA00022538"/>
    </source>
</evidence>
<dbReference type="InterPro" id="IPR005399">
    <property type="entry name" value="K_chnl_volt-dep_bsu_KCNAB-rel"/>
</dbReference>
<evidence type="ECO:0000256" key="17">
    <source>
        <dbReference type="ARBA" id="ARBA00048943"/>
    </source>
</evidence>
<keyword evidence="11" id="KW-0560">Oxidoreductase</keyword>
<evidence type="ECO:0000259" key="18">
    <source>
        <dbReference type="Pfam" id="PF00248"/>
    </source>
</evidence>
<evidence type="ECO:0000256" key="12">
    <source>
        <dbReference type="ARBA" id="ARBA00023065"/>
    </source>
</evidence>
<keyword evidence="12" id="KW-0406">Ion transport</keyword>
<dbReference type="Pfam" id="PF00248">
    <property type="entry name" value="Aldo_ket_red"/>
    <property type="match status" value="1"/>
</dbReference>
<evidence type="ECO:0000256" key="10">
    <source>
        <dbReference type="ARBA" id="ARBA00022958"/>
    </source>
</evidence>
<dbReference type="GO" id="GO:0005737">
    <property type="term" value="C:cytoplasm"/>
    <property type="evidence" value="ECO:0007669"/>
    <property type="project" value="UniProtKB-SubCell"/>
</dbReference>
<dbReference type="GO" id="GO:0015459">
    <property type="term" value="F:potassium channel regulator activity"/>
    <property type="evidence" value="ECO:0007669"/>
    <property type="project" value="TreeGrafter"/>
</dbReference>
<organism evidence="19">
    <name type="scientific">Phallusia mammillata</name>
    <dbReference type="NCBI Taxonomy" id="59560"/>
    <lineage>
        <taxon>Eukaryota</taxon>
        <taxon>Metazoa</taxon>
        <taxon>Chordata</taxon>
        <taxon>Tunicata</taxon>
        <taxon>Ascidiacea</taxon>
        <taxon>Phlebobranchia</taxon>
        <taxon>Ascidiidae</taxon>
        <taxon>Phallusia</taxon>
    </lineage>
</organism>
<evidence type="ECO:0000256" key="2">
    <source>
        <dbReference type="ARBA" id="ARBA00004496"/>
    </source>
</evidence>
<dbReference type="NCBIfam" id="TIGR01293">
    <property type="entry name" value="Kv_beta"/>
    <property type="match status" value="1"/>
</dbReference>
<dbReference type="PANTHER" id="PTHR43150">
    <property type="entry name" value="HYPERKINETIC, ISOFORM M"/>
    <property type="match status" value="1"/>
</dbReference>
<reference evidence="19" key="1">
    <citation type="submission" date="2020-04" db="EMBL/GenBank/DDBJ databases">
        <authorList>
            <person name="Neveu A P."/>
        </authorList>
    </citation>
    <scope>NUCLEOTIDE SEQUENCE</scope>
    <source>
        <tissue evidence="19">Whole embryo</tissue>
    </source>
</reference>
<evidence type="ECO:0000256" key="14">
    <source>
        <dbReference type="ARBA" id="ARBA00031439"/>
    </source>
</evidence>